<reference evidence="3" key="1">
    <citation type="journal article" date="2020" name="Stud. Mycol.">
        <title>101 Dothideomycetes genomes: a test case for predicting lifestyles and emergence of pathogens.</title>
        <authorList>
            <person name="Haridas S."/>
            <person name="Albert R."/>
            <person name="Binder M."/>
            <person name="Bloem J."/>
            <person name="Labutti K."/>
            <person name="Salamov A."/>
            <person name="Andreopoulos B."/>
            <person name="Baker S."/>
            <person name="Barry K."/>
            <person name="Bills G."/>
            <person name="Bluhm B."/>
            <person name="Cannon C."/>
            <person name="Castanera R."/>
            <person name="Culley D."/>
            <person name="Daum C."/>
            <person name="Ezra D."/>
            <person name="Gonzalez J."/>
            <person name="Henrissat B."/>
            <person name="Kuo A."/>
            <person name="Liang C."/>
            <person name="Lipzen A."/>
            <person name="Lutzoni F."/>
            <person name="Magnuson J."/>
            <person name="Mondo S."/>
            <person name="Nolan M."/>
            <person name="Ohm R."/>
            <person name="Pangilinan J."/>
            <person name="Park H.-J."/>
            <person name="Ramirez L."/>
            <person name="Alfaro M."/>
            <person name="Sun H."/>
            <person name="Tritt A."/>
            <person name="Yoshinaga Y."/>
            <person name="Zwiers L.-H."/>
            <person name="Turgeon B."/>
            <person name="Goodwin S."/>
            <person name="Spatafora J."/>
            <person name="Crous P."/>
            <person name="Grigoriev I."/>
        </authorList>
    </citation>
    <scope>NUCLEOTIDE SEQUENCE</scope>
    <source>
        <strain evidence="3">CBS 675.92</strain>
    </source>
</reference>
<gene>
    <name evidence="3" type="ORF">CC80DRAFT_597513</name>
</gene>
<proteinExistence type="predicted"/>
<dbReference type="InterPro" id="IPR032675">
    <property type="entry name" value="LRR_dom_sf"/>
</dbReference>
<dbReference type="EMBL" id="ML977018">
    <property type="protein sequence ID" value="KAF1951382.1"/>
    <property type="molecule type" value="Genomic_DNA"/>
</dbReference>
<sequence>MSIPTTLNSPSGPTWINALDGTGSIDTPYKTDFRFSAFGKLPVELRLSIFEKLPLYELAKVARVSRTARRNNPSYTVYKFHRTIMDRPDLAALIKNMKLAVTNRNMLLDIPTATFTPYQLPYPTRVFVKESFFAGALLSRALPNLETLWLVHLWGHWPRMPLVQQLTRPKYNWVSAGGQEMVRLRNLKELTFEGDEFLPTLTSLPSLEKLTIRGYFTRLTAHSSLQPSNTMRNLRINFQSWVLRRGSNASAQLSSLLACLPRLQSLKISIHDRRSSGAEYRYTLNLERWGDYSELIQATEPIRSTLKSLDIGLAYLRRNDTIGNDHFLKFCFRGHTFAHFASLTKLKVPYTALFALANPERGDEAQLSINEMLPSTLETLTIFWPCEDIFDRLQPIIEYPEAFPVLRRLVIHFEYRMYAQYVDIVFMYPPHPVHEALLKRGISVEFDCYLHQWDREIHLYDIKAMDMAAWSSSLGDPITGPVVQHPLKEPSSRKAPKTWVNRLIAYLGPCSSLCRKWEPDLYSGILVVTDGACFPKPLACWRRAKAEERIGLWTQLKDEMAISEVQSGEGGMDAEEKEGEGRLEEWYDKATEGADIRKSKGDRGKSKDSKGKKSWRAMRLHERWCKR</sequence>
<evidence type="ECO:0000313" key="3">
    <source>
        <dbReference type="EMBL" id="KAF1951382.1"/>
    </source>
</evidence>
<evidence type="ECO:0000259" key="2">
    <source>
        <dbReference type="Pfam" id="PF00646"/>
    </source>
</evidence>
<name>A0A6A5TIA6_9PLEO</name>
<dbReference type="Proteomes" id="UP000800035">
    <property type="component" value="Unassembled WGS sequence"/>
</dbReference>
<feature type="compositionally biased region" description="Basic and acidic residues" evidence="1">
    <location>
        <begin position="579"/>
        <end position="611"/>
    </location>
</feature>
<dbReference type="InterPro" id="IPR001810">
    <property type="entry name" value="F-box_dom"/>
</dbReference>
<accession>A0A6A5TIA6</accession>
<dbReference type="InterPro" id="IPR036047">
    <property type="entry name" value="F-box-like_dom_sf"/>
</dbReference>
<dbReference type="Pfam" id="PF00646">
    <property type="entry name" value="F-box"/>
    <property type="match status" value="1"/>
</dbReference>
<dbReference type="AlphaFoldDB" id="A0A6A5TIA6"/>
<keyword evidence="4" id="KW-1185">Reference proteome</keyword>
<protein>
    <recommendedName>
        <fullName evidence="2">F-box domain-containing protein</fullName>
    </recommendedName>
</protein>
<evidence type="ECO:0000256" key="1">
    <source>
        <dbReference type="SAM" id="MobiDB-lite"/>
    </source>
</evidence>
<organism evidence="3 4">
    <name type="scientific">Byssothecium circinans</name>
    <dbReference type="NCBI Taxonomy" id="147558"/>
    <lineage>
        <taxon>Eukaryota</taxon>
        <taxon>Fungi</taxon>
        <taxon>Dikarya</taxon>
        <taxon>Ascomycota</taxon>
        <taxon>Pezizomycotina</taxon>
        <taxon>Dothideomycetes</taxon>
        <taxon>Pleosporomycetidae</taxon>
        <taxon>Pleosporales</taxon>
        <taxon>Massarineae</taxon>
        <taxon>Massarinaceae</taxon>
        <taxon>Byssothecium</taxon>
    </lineage>
</organism>
<dbReference type="Gene3D" id="3.80.10.10">
    <property type="entry name" value="Ribonuclease Inhibitor"/>
    <property type="match status" value="1"/>
</dbReference>
<feature type="domain" description="F-box" evidence="2">
    <location>
        <begin position="40"/>
        <end position="70"/>
    </location>
</feature>
<dbReference type="SUPFAM" id="SSF52047">
    <property type="entry name" value="RNI-like"/>
    <property type="match status" value="1"/>
</dbReference>
<evidence type="ECO:0000313" key="4">
    <source>
        <dbReference type="Proteomes" id="UP000800035"/>
    </source>
</evidence>
<dbReference type="OrthoDB" id="3668232at2759"/>
<dbReference type="SUPFAM" id="SSF81383">
    <property type="entry name" value="F-box domain"/>
    <property type="match status" value="1"/>
</dbReference>
<feature type="region of interest" description="Disordered" evidence="1">
    <location>
        <begin position="565"/>
        <end position="627"/>
    </location>
</feature>